<evidence type="ECO:0000256" key="3">
    <source>
        <dbReference type="ARBA" id="ARBA00022989"/>
    </source>
</evidence>
<dbReference type="EMBL" id="BIMW01000074">
    <property type="protein sequence ID" value="GCE93490.1"/>
    <property type="molecule type" value="Genomic_DNA"/>
</dbReference>
<protein>
    <recommendedName>
        <fullName evidence="6">NfeD-like C-terminal domain-containing protein</fullName>
    </recommendedName>
</protein>
<accession>A0A5M3T6H3</accession>
<dbReference type="InterPro" id="IPR012340">
    <property type="entry name" value="NA-bd_OB-fold"/>
</dbReference>
<dbReference type="PANTHER" id="PTHR33507:SF3">
    <property type="entry name" value="INNER MEMBRANE PROTEIN YBBJ"/>
    <property type="match status" value="1"/>
</dbReference>
<feature type="transmembrane region" description="Helical" evidence="5">
    <location>
        <begin position="53"/>
        <end position="71"/>
    </location>
</feature>
<evidence type="ECO:0000256" key="2">
    <source>
        <dbReference type="ARBA" id="ARBA00022692"/>
    </source>
</evidence>
<dbReference type="GeneID" id="301682410"/>
<feature type="transmembrane region" description="Helical" evidence="5">
    <location>
        <begin position="6"/>
        <end position="23"/>
    </location>
</feature>
<dbReference type="Gene3D" id="2.40.50.140">
    <property type="entry name" value="Nucleic acid-binding proteins"/>
    <property type="match status" value="1"/>
</dbReference>
<feature type="domain" description="NfeD-like C-terminal" evidence="6">
    <location>
        <begin position="91"/>
        <end position="136"/>
    </location>
</feature>
<sequence length="142" mass="15614">MFANPTLVWLLAGAVLCLMELFLPTAFVEFMMGVSALVVAAISLILPNVPIQIALWMILSVASIMVVRRLLPNRRVAILEEATEAETLTEILPGQTGRVIYDGISWRARSEGEYAIAPRQKVLVVNREGNTLVVVPEKLINS</sequence>
<organism evidence="7 8">
    <name type="scientific">Limnospira platensis NIES-46</name>
    <dbReference type="NCBI Taxonomy" id="1236695"/>
    <lineage>
        <taxon>Bacteria</taxon>
        <taxon>Bacillati</taxon>
        <taxon>Cyanobacteriota</taxon>
        <taxon>Cyanophyceae</taxon>
        <taxon>Oscillatoriophycideae</taxon>
        <taxon>Oscillatoriales</taxon>
        <taxon>Sirenicapillariaceae</taxon>
        <taxon>Limnospira</taxon>
    </lineage>
</organism>
<evidence type="ECO:0000256" key="4">
    <source>
        <dbReference type="ARBA" id="ARBA00023136"/>
    </source>
</evidence>
<dbReference type="InterPro" id="IPR052165">
    <property type="entry name" value="Membrane_assoc_protease"/>
</dbReference>
<keyword evidence="3 5" id="KW-1133">Transmembrane helix</keyword>
<comment type="subcellular location">
    <subcellularLocation>
        <location evidence="1">Membrane</location>
        <topology evidence="1">Multi-pass membrane protein</topology>
    </subcellularLocation>
</comment>
<evidence type="ECO:0000259" key="6">
    <source>
        <dbReference type="Pfam" id="PF01957"/>
    </source>
</evidence>
<dbReference type="RefSeq" id="WP_006617623.1">
    <property type="nucleotide sequence ID" value="NZ_BIMW01000074.1"/>
</dbReference>
<gene>
    <name evidence="7" type="ORF">NIES46_15400</name>
</gene>
<evidence type="ECO:0000256" key="1">
    <source>
        <dbReference type="ARBA" id="ARBA00004141"/>
    </source>
</evidence>
<keyword evidence="8" id="KW-1185">Reference proteome</keyword>
<dbReference type="PANTHER" id="PTHR33507">
    <property type="entry name" value="INNER MEMBRANE PROTEIN YBBJ"/>
    <property type="match status" value="1"/>
</dbReference>
<dbReference type="InterPro" id="IPR002810">
    <property type="entry name" value="NfeD-like_C"/>
</dbReference>
<evidence type="ECO:0000313" key="7">
    <source>
        <dbReference type="EMBL" id="GCE93490.1"/>
    </source>
</evidence>
<name>A0A5M3T6H3_LIMPL</name>
<comment type="caution">
    <text evidence="7">The sequence shown here is derived from an EMBL/GenBank/DDBJ whole genome shotgun (WGS) entry which is preliminary data.</text>
</comment>
<evidence type="ECO:0000313" key="8">
    <source>
        <dbReference type="Proteomes" id="UP000326169"/>
    </source>
</evidence>
<keyword evidence="4 5" id="KW-0472">Membrane</keyword>
<proteinExistence type="predicted"/>
<evidence type="ECO:0000256" key="5">
    <source>
        <dbReference type="SAM" id="Phobius"/>
    </source>
</evidence>
<reference evidence="7 8" key="1">
    <citation type="journal article" date="2019" name="J Genomics">
        <title>The Draft Genome of a Hydrogen-producing Cyanobacterium, Arthrospira platensis NIES-46.</title>
        <authorList>
            <person name="Suzuki S."/>
            <person name="Yamaguchi H."/>
            <person name="Kawachi M."/>
        </authorList>
    </citation>
    <scope>NUCLEOTIDE SEQUENCE [LARGE SCALE GENOMIC DNA]</scope>
    <source>
        <strain evidence="7 8">NIES-46</strain>
    </source>
</reference>
<keyword evidence="2 5" id="KW-0812">Transmembrane</keyword>
<dbReference type="Pfam" id="PF01957">
    <property type="entry name" value="NfeD"/>
    <property type="match status" value="1"/>
</dbReference>
<dbReference type="Proteomes" id="UP000326169">
    <property type="component" value="Unassembled WGS sequence"/>
</dbReference>